<dbReference type="AlphaFoldDB" id="G0W406"/>
<comment type="catalytic activity">
    <reaction evidence="12">
        <text>L-seryl-[protein] + ATP = O-phospho-L-seryl-[protein] + ADP + H(+)</text>
        <dbReference type="Rhea" id="RHEA:17989"/>
        <dbReference type="Rhea" id="RHEA-COMP:9863"/>
        <dbReference type="Rhea" id="RHEA-COMP:11604"/>
        <dbReference type="ChEBI" id="CHEBI:15378"/>
        <dbReference type="ChEBI" id="CHEBI:29999"/>
        <dbReference type="ChEBI" id="CHEBI:30616"/>
        <dbReference type="ChEBI" id="CHEBI:83421"/>
        <dbReference type="ChEBI" id="CHEBI:456216"/>
        <dbReference type="EC" id="2.7.11.1"/>
    </reaction>
</comment>
<dbReference type="GO" id="GO:0004674">
    <property type="term" value="F:protein serine/threonine kinase activity"/>
    <property type="evidence" value="ECO:0007669"/>
    <property type="project" value="UniProtKB-KW"/>
</dbReference>
<evidence type="ECO:0000256" key="12">
    <source>
        <dbReference type="ARBA" id="ARBA00048679"/>
    </source>
</evidence>
<feature type="region of interest" description="Disordered" evidence="14">
    <location>
        <begin position="185"/>
        <end position="320"/>
    </location>
</feature>
<evidence type="ECO:0000256" key="9">
    <source>
        <dbReference type="ARBA" id="ARBA00022840"/>
    </source>
</evidence>
<feature type="region of interest" description="Disordered" evidence="14">
    <location>
        <begin position="554"/>
        <end position="575"/>
    </location>
</feature>
<dbReference type="PROSITE" id="PS00108">
    <property type="entry name" value="PROTEIN_KINASE_ST"/>
    <property type="match status" value="1"/>
</dbReference>
<evidence type="ECO:0000256" key="1">
    <source>
        <dbReference type="ARBA" id="ARBA00001946"/>
    </source>
</evidence>
<dbReference type="InterPro" id="IPR033923">
    <property type="entry name" value="PAK_BD"/>
</dbReference>
<dbReference type="InterPro" id="IPR051931">
    <property type="entry name" value="PAK3-like"/>
</dbReference>
<evidence type="ECO:0000256" key="4">
    <source>
        <dbReference type="ARBA" id="ARBA00022527"/>
    </source>
</evidence>
<gene>
    <name evidence="16" type="primary">NDAI0A03870</name>
    <name evidence="16" type="ordered locus">NDAI_0A03870</name>
</gene>
<dbReference type="OMA" id="IMEYMEA"/>
<dbReference type="Proteomes" id="UP000000689">
    <property type="component" value="Chromosome 1"/>
</dbReference>
<dbReference type="PROSITE" id="PS50011">
    <property type="entry name" value="PROTEIN_KINASE_DOM"/>
    <property type="match status" value="1"/>
</dbReference>
<dbReference type="Gene3D" id="3.30.200.20">
    <property type="entry name" value="Phosphorylase Kinase, domain 1"/>
    <property type="match status" value="1"/>
</dbReference>
<proteinExistence type="inferred from homology"/>
<dbReference type="InterPro" id="IPR036936">
    <property type="entry name" value="CRIB_dom_sf"/>
</dbReference>
<evidence type="ECO:0000256" key="13">
    <source>
        <dbReference type="PROSITE-ProRule" id="PRU10141"/>
    </source>
</evidence>
<dbReference type="InterPro" id="IPR008271">
    <property type="entry name" value="Ser/Thr_kinase_AS"/>
</dbReference>
<feature type="region of interest" description="Disordered" evidence="14">
    <location>
        <begin position="426"/>
        <end position="446"/>
    </location>
</feature>
<evidence type="ECO:0000256" key="7">
    <source>
        <dbReference type="ARBA" id="ARBA00022741"/>
    </source>
</evidence>
<dbReference type="GO" id="GO:0046872">
    <property type="term" value="F:metal ion binding"/>
    <property type="evidence" value="ECO:0007669"/>
    <property type="project" value="UniProtKB-KW"/>
</dbReference>
<dbReference type="STRING" id="1071378.G0W406"/>
<dbReference type="CDD" id="cd01093">
    <property type="entry name" value="CRIB_PAK_like"/>
    <property type="match status" value="1"/>
</dbReference>
<evidence type="ECO:0000256" key="10">
    <source>
        <dbReference type="ARBA" id="ARBA00022842"/>
    </source>
</evidence>
<keyword evidence="7 13" id="KW-0547">Nucleotide-binding</keyword>
<dbReference type="FunFam" id="3.30.200.20:FF:000705">
    <property type="entry name" value="Non-specific serine/threonine protein kinase"/>
    <property type="match status" value="1"/>
</dbReference>
<feature type="binding site" evidence="13">
    <location>
        <position position="642"/>
    </location>
    <ligand>
        <name>ATP</name>
        <dbReference type="ChEBI" id="CHEBI:30616"/>
    </ligand>
</feature>
<evidence type="ECO:0000313" key="17">
    <source>
        <dbReference type="Proteomes" id="UP000000689"/>
    </source>
</evidence>
<organism evidence="16 17">
    <name type="scientific">Naumovozyma dairenensis (strain ATCC 10597 / BCRC 20456 / CBS 421 / NBRC 0211 / NRRL Y-12639)</name>
    <name type="common">Saccharomyces dairenensis</name>
    <dbReference type="NCBI Taxonomy" id="1071378"/>
    <lineage>
        <taxon>Eukaryota</taxon>
        <taxon>Fungi</taxon>
        <taxon>Dikarya</taxon>
        <taxon>Ascomycota</taxon>
        <taxon>Saccharomycotina</taxon>
        <taxon>Saccharomycetes</taxon>
        <taxon>Saccharomycetales</taxon>
        <taxon>Saccharomycetaceae</taxon>
        <taxon>Naumovozyma</taxon>
    </lineage>
</organism>
<dbReference type="FunFam" id="1.10.510.10:FF:000768">
    <property type="entry name" value="Non-specific serine/threonine protein kinase"/>
    <property type="match status" value="1"/>
</dbReference>
<protein>
    <recommendedName>
        <fullName evidence="3">non-specific serine/threonine protein kinase</fullName>
        <ecNumber evidence="3">2.7.11.1</ecNumber>
    </recommendedName>
</protein>
<dbReference type="PANTHER" id="PTHR45832">
    <property type="entry name" value="SERINE/THREONINE-PROTEIN KINASE SAMKA-RELATED-RELATED"/>
    <property type="match status" value="1"/>
</dbReference>
<keyword evidence="10" id="KW-0460">Magnesium</keyword>
<feature type="compositionally biased region" description="Basic residues" evidence="14">
    <location>
        <begin position="291"/>
        <end position="301"/>
    </location>
</feature>
<dbReference type="GO" id="GO:0005524">
    <property type="term" value="F:ATP binding"/>
    <property type="evidence" value="ECO:0007669"/>
    <property type="project" value="UniProtKB-UniRule"/>
</dbReference>
<dbReference type="Gene3D" id="3.90.810.10">
    <property type="entry name" value="CRIB domain"/>
    <property type="match status" value="1"/>
</dbReference>
<evidence type="ECO:0000256" key="14">
    <source>
        <dbReference type="SAM" id="MobiDB-lite"/>
    </source>
</evidence>
<evidence type="ECO:0000259" key="15">
    <source>
        <dbReference type="PROSITE" id="PS50011"/>
    </source>
</evidence>
<keyword evidence="6" id="KW-0479">Metal-binding</keyword>
<feature type="compositionally biased region" description="Low complexity" evidence="14">
    <location>
        <begin position="302"/>
        <end position="320"/>
    </location>
</feature>
<evidence type="ECO:0000256" key="6">
    <source>
        <dbReference type="ARBA" id="ARBA00022723"/>
    </source>
</evidence>
<evidence type="ECO:0000313" key="16">
    <source>
        <dbReference type="EMBL" id="CCD22544.1"/>
    </source>
</evidence>
<evidence type="ECO:0000256" key="5">
    <source>
        <dbReference type="ARBA" id="ARBA00022679"/>
    </source>
</evidence>
<evidence type="ECO:0000256" key="3">
    <source>
        <dbReference type="ARBA" id="ARBA00012513"/>
    </source>
</evidence>
<dbReference type="OrthoDB" id="248923at2759"/>
<dbReference type="eggNOG" id="KOG0578">
    <property type="taxonomic scope" value="Eukaryota"/>
</dbReference>
<dbReference type="SMART" id="SM00220">
    <property type="entry name" value="S_TKc"/>
    <property type="match status" value="1"/>
</dbReference>
<reference evidence="16 17" key="1">
    <citation type="journal article" date="2011" name="Proc. Natl. Acad. Sci. U.S.A.">
        <title>Evolutionary erosion of yeast sex chromosomes by mating-type switching accidents.</title>
        <authorList>
            <person name="Gordon J.L."/>
            <person name="Armisen D."/>
            <person name="Proux-Wera E."/>
            <person name="Oheigeartaigh S.S."/>
            <person name="Byrne K.P."/>
            <person name="Wolfe K.H."/>
        </authorList>
    </citation>
    <scope>NUCLEOTIDE SEQUENCE [LARGE SCALE GENOMIC DNA]</scope>
    <source>
        <strain evidence="17">ATCC 10597 / BCRC 20456 / CBS 421 / NBRC 0211 / NRRL Y-12639</strain>
    </source>
</reference>
<dbReference type="KEGG" id="ndi:NDAI_0A03870"/>
<dbReference type="RefSeq" id="XP_003667787.1">
    <property type="nucleotide sequence ID" value="XM_003667739.1"/>
</dbReference>
<feature type="compositionally biased region" description="Polar residues" evidence="14">
    <location>
        <begin position="262"/>
        <end position="286"/>
    </location>
</feature>
<accession>G0W406</accession>
<feature type="compositionally biased region" description="Basic residues" evidence="14">
    <location>
        <begin position="251"/>
        <end position="261"/>
    </location>
</feature>
<dbReference type="PANTHER" id="PTHR45832:SF22">
    <property type="entry name" value="SERINE_THREONINE-PROTEIN KINASE SAMKA-RELATED"/>
    <property type="match status" value="1"/>
</dbReference>
<dbReference type="InterPro" id="IPR017441">
    <property type="entry name" value="Protein_kinase_ATP_BS"/>
</dbReference>
<dbReference type="SMART" id="SM00285">
    <property type="entry name" value="PBD"/>
    <property type="match status" value="1"/>
</dbReference>
<sequence>MDNATIASTVNGSQDDFAIALKKFDQLDTEVDISLPRGLTPFTIDNGISAIASNGNDNEDIYQEEEKQQHLQSKQNSPFYKSMDPAKARNNIEVDLSLMPNNSSATQTSSTFSIFVNSDIQDKKTSLVQDSNYIEQILDNNQSIVLLDEEIAGNPKDDEIELFKELNDKEIGANSMNNFVKKKAHMAKPAHFSKKRSKSAPTMVATPKFSNNHNIPSTPKSSRRLKQLPKTPTTADKLLNASRSEKTVTANHHKLEKRLKHSSLTTNPAKNGTNNSNTHNTISKLLSPSRIRSRNSPKRKSNGSAISSGSSICDSDTKYGVKGNNNKVKDLLSSFVHNIKGTSPSRQISTPYDAKHITHVRVDHKTGKLKHLPIEWERTLISNGISKEEQEKNMQTVMDIVQFYQDVTDETEEEKALELFEVTKLDSASTSSPNTNETPVSSQSLSTISIEKKQELLLTPQTNQGIQSPEKKGNVPASPLPPLPTNMGNETVKINQIEYEIIDEVTDEKDMTRTEATTIDEGHKVETPVLDSQVNLEEEEPTVLICTDENLPEAHSVEPPAIPRRPTKYSHSNIPNSKQETLMKEGDGKMGDKEFETILRNICNNSDDPRKKYANLVKIGRGGSALVYTAYEVGTNLSVAIKQINLEKQPRKQLILNEIIVMKKSQHPNIVNFIDSYLVDGKLWVIMEYMEAGSLTDVVTRCILREGQIGAVCREVLKGLVFLHSKGVIHRDIKSDNVLLSMDGDIKLTDFGFCAQLNDIHLKRNTMVGTPYWMAPEIVEKKHYCPKVDIWSLGVMIIEMIEGEPPYLNEPPLRALYLIATNGTPKLKDPEKLSETLSEFINCCLFVDPELRKTAAELLNHRFITEIAGPNKSLSHLVKLAYLQKLEEKNGAQDQ</sequence>
<dbReference type="InterPro" id="IPR011009">
    <property type="entry name" value="Kinase-like_dom_sf"/>
</dbReference>
<dbReference type="InterPro" id="IPR000719">
    <property type="entry name" value="Prot_kinase_dom"/>
</dbReference>
<dbReference type="Pfam" id="PF00786">
    <property type="entry name" value="PBD"/>
    <property type="match status" value="1"/>
</dbReference>
<feature type="region of interest" description="Disordered" evidence="14">
    <location>
        <begin position="462"/>
        <end position="488"/>
    </location>
</feature>
<dbReference type="HOGENOM" id="CLU_000288_26_6_1"/>
<feature type="compositionally biased region" description="Polar residues" evidence="14">
    <location>
        <begin position="208"/>
        <end position="220"/>
    </location>
</feature>
<feature type="domain" description="Protein kinase" evidence="15">
    <location>
        <begin position="613"/>
        <end position="864"/>
    </location>
</feature>
<dbReference type="InterPro" id="IPR000095">
    <property type="entry name" value="CRIB_dom"/>
</dbReference>
<dbReference type="PROSITE" id="PS00107">
    <property type="entry name" value="PROTEIN_KINASE_ATP"/>
    <property type="match status" value="1"/>
</dbReference>
<dbReference type="EMBL" id="HE580267">
    <property type="protein sequence ID" value="CCD22544.1"/>
    <property type="molecule type" value="Genomic_DNA"/>
</dbReference>
<evidence type="ECO:0000256" key="11">
    <source>
        <dbReference type="ARBA" id="ARBA00047899"/>
    </source>
</evidence>
<comment type="cofactor">
    <cofactor evidence="1">
        <name>Mg(2+)</name>
        <dbReference type="ChEBI" id="CHEBI:18420"/>
    </cofactor>
</comment>
<keyword evidence="9 13" id="KW-0067">ATP-binding</keyword>
<dbReference type="GeneID" id="11494235"/>
<evidence type="ECO:0000256" key="2">
    <source>
        <dbReference type="ARBA" id="ARBA00008874"/>
    </source>
</evidence>
<evidence type="ECO:0000256" key="8">
    <source>
        <dbReference type="ARBA" id="ARBA00022777"/>
    </source>
</evidence>
<dbReference type="Gene3D" id="1.10.510.10">
    <property type="entry name" value="Transferase(Phosphotransferase) domain 1"/>
    <property type="match status" value="1"/>
</dbReference>
<dbReference type="CDD" id="cd06614">
    <property type="entry name" value="STKc_PAK"/>
    <property type="match status" value="1"/>
</dbReference>
<dbReference type="Pfam" id="PF00069">
    <property type="entry name" value="Pkinase"/>
    <property type="match status" value="1"/>
</dbReference>
<keyword evidence="4" id="KW-0723">Serine/threonine-protein kinase</keyword>
<dbReference type="SUPFAM" id="SSF56112">
    <property type="entry name" value="Protein kinase-like (PK-like)"/>
    <property type="match status" value="1"/>
</dbReference>
<keyword evidence="5" id="KW-0808">Transferase</keyword>
<name>G0W406_NAUDC</name>
<keyword evidence="8" id="KW-0418">Kinase</keyword>
<feature type="compositionally biased region" description="Basic residues" evidence="14">
    <location>
        <begin position="185"/>
        <end position="198"/>
    </location>
</feature>
<dbReference type="EC" id="2.7.11.1" evidence="3"/>
<keyword evidence="17" id="KW-1185">Reference proteome</keyword>
<comment type="catalytic activity">
    <reaction evidence="11">
        <text>L-threonyl-[protein] + ATP = O-phospho-L-threonyl-[protein] + ADP + H(+)</text>
        <dbReference type="Rhea" id="RHEA:46608"/>
        <dbReference type="Rhea" id="RHEA-COMP:11060"/>
        <dbReference type="Rhea" id="RHEA-COMP:11605"/>
        <dbReference type="ChEBI" id="CHEBI:15378"/>
        <dbReference type="ChEBI" id="CHEBI:30013"/>
        <dbReference type="ChEBI" id="CHEBI:30616"/>
        <dbReference type="ChEBI" id="CHEBI:61977"/>
        <dbReference type="ChEBI" id="CHEBI:456216"/>
        <dbReference type="EC" id="2.7.11.1"/>
    </reaction>
</comment>
<comment type="similarity">
    <text evidence="2">Belongs to the protein kinase superfamily. STE Ser/Thr protein kinase family. STE20 subfamily.</text>
</comment>